<feature type="domain" description="BTB" evidence="4">
    <location>
        <begin position="196"/>
        <end position="257"/>
    </location>
</feature>
<comment type="similarity">
    <text evidence="2">Belongs to the Tdpoz family.</text>
</comment>
<dbReference type="Gene3D" id="1.25.40.420">
    <property type="match status" value="1"/>
</dbReference>
<dbReference type="SUPFAM" id="SSF54695">
    <property type="entry name" value="POZ domain"/>
    <property type="match status" value="1"/>
</dbReference>
<dbReference type="Pfam" id="PF00651">
    <property type="entry name" value="BTB"/>
    <property type="match status" value="1"/>
</dbReference>
<proteinExistence type="inferred from homology"/>
<dbReference type="AlphaFoldDB" id="A0AAV8G8A2"/>
<dbReference type="EMBL" id="JAMFTS010000002">
    <property type="protein sequence ID" value="KAJ4801913.1"/>
    <property type="molecule type" value="Genomic_DNA"/>
</dbReference>
<dbReference type="SUPFAM" id="SSF49599">
    <property type="entry name" value="TRAF domain-like"/>
    <property type="match status" value="1"/>
</dbReference>
<evidence type="ECO:0000259" key="5">
    <source>
        <dbReference type="PROSITE" id="PS50144"/>
    </source>
</evidence>
<dbReference type="GO" id="GO:0016567">
    <property type="term" value="P:protein ubiquitination"/>
    <property type="evidence" value="ECO:0007669"/>
    <property type="project" value="InterPro"/>
</dbReference>
<sequence length="368" mass="41223">MGNSNSSSLQQETPKRYKTTEKVSVCRTETTTGSHRFEIHNYSLTKGGGHEKYILSKIFCVGGYDWAVRVYLDGARKEDSEYLSLYLQFESKSGEAKTDFSISLLELTTGKTVLKKKSATTTTFNSTKSVSGFSQFLKRDIFEASNCLKEDFFTIICQVTVIKEPHTYITKFPAASAPINTYYEIGHDLLLSETGADITCEAEGECFPAHKCILALRSPVFNAQLFGAMKDEKQDKIKISDVRAPIFKAMLFFIYTGLLPDHVEGAEAAQHLLVAADRYGMQTLRRACEERLSQQLDVVNVGTTLALAEQHNLTRLKSDCLYYLSFSEVFFSALGTEGFAHLAKACPDILKEISNMHDRKKPKPLLKE</sequence>
<dbReference type="PANTHER" id="PTHR26379">
    <property type="entry name" value="BTB/POZ AND MATH DOMAIN-CONTAINING PROTEIN 1"/>
    <property type="match status" value="1"/>
</dbReference>
<gene>
    <name evidence="6" type="ORF">LUZ62_053159</name>
</gene>
<keyword evidence="7" id="KW-1185">Reference proteome</keyword>
<dbReference type="InterPro" id="IPR045005">
    <property type="entry name" value="BPM1-6"/>
</dbReference>
<feature type="domain" description="MATH" evidence="5">
    <location>
        <begin position="32"/>
        <end position="159"/>
    </location>
</feature>
<organism evidence="6 7">
    <name type="scientific">Rhynchospora pubera</name>
    <dbReference type="NCBI Taxonomy" id="906938"/>
    <lineage>
        <taxon>Eukaryota</taxon>
        <taxon>Viridiplantae</taxon>
        <taxon>Streptophyta</taxon>
        <taxon>Embryophyta</taxon>
        <taxon>Tracheophyta</taxon>
        <taxon>Spermatophyta</taxon>
        <taxon>Magnoliopsida</taxon>
        <taxon>Liliopsida</taxon>
        <taxon>Poales</taxon>
        <taxon>Cyperaceae</taxon>
        <taxon>Cyperoideae</taxon>
        <taxon>Rhynchosporeae</taxon>
        <taxon>Rhynchospora</taxon>
    </lineage>
</organism>
<protein>
    <submittedName>
        <fullName evidence="6">BTB/POZ/MATH-domain protein</fullName>
    </submittedName>
</protein>
<name>A0AAV8G8A2_9POAL</name>
<dbReference type="PANTHER" id="PTHR26379:SF187">
    <property type="entry name" value="OS07G0655300 PROTEIN"/>
    <property type="match status" value="1"/>
</dbReference>
<accession>A0AAV8G8A2</accession>
<evidence type="ECO:0000313" key="6">
    <source>
        <dbReference type="EMBL" id="KAJ4801913.1"/>
    </source>
</evidence>
<dbReference type="InterPro" id="IPR000210">
    <property type="entry name" value="BTB/POZ_dom"/>
</dbReference>
<dbReference type="SMART" id="SM00225">
    <property type="entry name" value="BTB"/>
    <property type="match status" value="1"/>
</dbReference>
<dbReference type="InterPro" id="IPR056423">
    <property type="entry name" value="BACK_BPM_SPOP"/>
</dbReference>
<dbReference type="PROSITE" id="PS50144">
    <property type="entry name" value="MATH"/>
    <property type="match status" value="1"/>
</dbReference>
<dbReference type="PROSITE" id="PS50097">
    <property type="entry name" value="BTB"/>
    <property type="match status" value="1"/>
</dbReference>
<dbReference type="InterPro" id="IPR002083">
    <property type="entry name" value="MATH/TRAF_dom"/>
</dbReference>
<comment type="caution">
    <text evidence="6">The sequence shown here is derived from an EMBL/GenBank/DDBJ whole genome shotgun (WGS) entry which is preliminary data.</text>
</comment>
<dbReference type="CDD" id="cd00121">
    <property type="entry name" value="MATH"/>
    <property type="match status" value="1"/>
</dbReference>
<feature type="compositionally biased region" description="Polar residues" evidence="3">
    <location>
        <begin position="1"/>
        <end position="12"/>
    </location>
</feature>
<dbReference type="Gene3D" id="2.60.210.10">
    <property type="entry name" value="Apoptosis, Tumor Necrosis Factor Receptor Associated Protein 2, Chain A"/>
    <property type="match status" value="1"/>
</dbReference>
<comment type="pathway">
    <text evidence="1">Protein modification; protein ubiquitination.</text>
</comment>
<evidence type="ECO:0000256" key="3">
    <source>
        <dbReference type="SAM" id="MobiDB-lite"/>
    </source>
</evidence>
<dbReference type="InterPro" id="IPR011333">
    <property type="entry name" value="SKP1/BTB/POZ_sf"/>
</dbReference>
<dbReference type="Pfam" id="PF22486">
    <property type="entry name" value="MATH_2"/>
    <property type="match status" value="1"/>
</dbReference>
<dbReference type="Proteomes" id="UP001140206">
    <property type="component" value="Chromosome 2"/>
</dbReference>
<evidence type="ECO:0000256" key="1">
    <source>
        <dbReference type="ARBA" id="ARBA00004906"/>
    </source>
</evidence>
<feature type="region of interest" description="Disordered" evidence="3">
    <location>
        <begin position="1"/>
        <end position="21"/>
    </location>
</feature>
<dbReference type="Gene3D" id="3.30.710.10">
    <property type="entry name" value="Potassium Channel Kv1.1, Chain A"/>
    <property type="match status" value="1"/>
</dbReference>
<evidence type="ECO:0000313" key="7">
    <source>
        <dbReference type="Proteomes" id="UP001140206"/>
    </source>
</evidence>
<dbReference type="Pfam" id="PF24570">
    <property type="entry name" value="BACK_BPM_SPOP"/>
    <property type="match status" value="1"/>
</dbReference>
<evidence type="ECO:0000259" key="4">
    <source>
        <dbReference type="PROSITE" id="PS50097"/>
    </source>
</evidence>
<evidence type="ECO:0000256" key="2">
    <source>
        <dbReference type="ARBA" id="ARBA00010846"/>
    </source>
</evidence>
<dbReference type="InterPro" id="IPR008974">
    <property type="entry name" value="TRAF-like"/>
</dbReference>
<reference evidence="6" key="1">
    <citation type="submission" date="2022-08" db="EMBL/GenBank/DDBJ databases">
        <authorList>
            <person name="Marques A."/>
        </authorList>
    </citation>
    <scope>NUCLEOTIDE SEQUENCE</scope>
    <source>
        <strain evidence="6">RhyPub2mFocal</strain>
        <tissue evidence="6">Leaves</tissue>
    </source>
</reference>